<proteinExistence type="predicted"/>
<name>A0AAX3T751_9ACTN</name>
<dbReference type="AlphaFoldDB" id="A0AAX3T751"/>
<dbReference type="EMBL" id="JAKJLQ010000041">
    <property type="protein sequence ID" value="MDF6103990.1"/>
    <property type="molecule type" value="Genomic_DNA"/>
</dbReference>
<evidence type="ECO:0000256" key="4">
    <source>
        <dbReference type="SAM" id="Phobius"/>
    </source>
</evidence>
<gene>
    <name evidence="5" type="ORF">L2299_23455</name>
    <name evidence="6" type="ORF">P9A14_00370</name>
</gene>
<organism evidence="6 8">
    <name type="scientific">Gordonia hongkongensis</name>
    <dbReference type="NCBI Taxonomy" id="1701090"/>
    <lineage>
        <taxon>Bacteria</taxon>
        <taxon>Bacillati</taxon>
        <taxon>Actinomycetota</taxon>
        <taxon>Actinomycetes</taxon>
        <taxon>Mycobacteriales</taxon>
        <taxon>Gordoniaceae</taxon>
        <taxon>Gordonia</taxon>
    </lineage>
</organism>
<dbReference type="Proteomes" id="UP001213504">
    <property type="component" value="Chromosome"/>
</dbReference>
<dbReference type="Proteomes" id="UP001152308">
    <property type="component" value="Unassembled WGS sequence"/>
</dbReference>
<dbReference type="PANTHER" id="PTHR37042:SF4">
    <property type="entry name" value="OUTER MEMBRANE PROTEIN RV1973"/>
    <property type="match status" value="1"/>
</dbReference>
<evidence type="ECO:0008006" key="9">
    <source>
        <dbReference type="Google" id="ProtNLM"/>
    </source>
</evidence>
<comment type="subcellular location">
    <subcellularLocation>
        <location evidence="1">Membrane</location>
    </subcellularLocation>
</comment>
<reference evidence="6" key="3">
    <citation type="submission" date="2023-04" db="EMBL/GenBank/DDBJ databases">
        <title>Complete genome sequence of a phthalic acid esters degrading bacterial strain.</title>
        <authorList>
            <person name="Weng L."/>
            <person name="Jia Y."/>
            <person name="Ren L."/>
        </authorList>
    </citation>
    <scope>NUCLEOTIDE SEQUENCE</scope>
    <source>
        <strain evidence="6">RL-LY01</strain>
    </source>
</reference>
<reference evidence="5" key="2">
    <citation type="submission" date="2022-01" db="EMBL/GenBank/DDBJ databases">
        <authorList>
            <person name="Sanchez-Suarez J."/>
            <person name="Villamil L."/>
            <person name="Diaz L.E."/>
        </authorList>
    </citation>
    <scope>NUCLEOTIDE SEQUENCE</scope>
    <source>
        <strain evidence="5">EUFUS-Z928</strain>
    </source>
</reference>
<evidence type="ECO:0000256" key="1">
    <source>
        <dbReference type="ARBA" id="ARBA00004370"/>
    </source>
</evidence>
<evidence type="ECO:0000313" key="8">
    <source>
        <dbReference type="Proteomes" id="UP001213504"/>
    </source>
</evidence>
<feature type="compositionally biased region" description="Polar residues" evidence="3">
    <location>
        <begin position="1"/>
        <end position="20"/>
    </location>
</feature>
<evidence type="ECO:0000313" key="5">
    <source>
        <dbReference type="EMBL" id="MDF6103990.1"/>
    </source>
</evidence>
<dbReference type="GO" id="GO:0016020">
    <property type="term" value="C:membrane"/>
    <property type="evidence" value="ECO:0007669"/>
    <property type="project" value="UniProtKB-SubCell"/>
</dbReference>
<keyword evidence="4" id="KW-0812">Transmembrane</keyword>
<evidence type="ECO:0000256" key="3">
    <source>
        <dbReference type="SAM" id="MobiDB-lite"/>
    </source>
</evidence>
<accession>A0AAX3T751</accession>
<evidence type="ECO:0000313" key="7">
    <source>
        <dbReference type="Proteomes" id="UP001152308"/>
    </source>
</evidence>
<dbReference type="GeneID" id="32686190"/>
<keyword evidence="2 4" id="KW-0472">Membrane</keyword>
<keyword evidence="7" id="KW-1185">Reference proteome</keyword>
<feature type="region of interest" description="Disordered" evidence="3">
    <location>
        <begin position="1"/>
        <end position="71"/>
    </location>
</feature>
<dbReference type="PANTHER" id="PTHR37042">
    <property type="entry name" value="OUTER MEMBRANE PROTEIN RV1973"/>
    <property type="match status" value="1"/>
</dbReference>
<dbReference type="RefSeq" id="WP_223258800.1">
    <property type="nucleotide sequence ID" value="NZ_CBDRND010000061.1"/>
</dbReference>
<dbReference type="EMBL" id="CP121270">
    <property type="protein sequence ID" value="WFP25037.1"/>
    <property type="molecule type" value="Genomic_DNA"/>
</dbReference>
<feature type="compositionally biased region" description="Polar residues" evidence="3">
    <location>
        <begin position="45"/>
        <end position="55"/>
    </location>
</feature>
<reference evidence="5" key="1">
    <citation type="journal article" date="2022" name="Data Brief">
        <title>Draft genome sequence data of Gordonia hongkongensis strain EUFUS-Z928 isolated from the octocoral Eunicea fusca.</title>
        <authorList>
            <person name="Sanchez-Suarez J."/>
            <person name="Diaz L."/>
            <person name="Melo-Bolivar J."/>
            <person name="Villamil L."/>
        </authorList>
    </citation>
    <scope>NUCLEOTIDE SEQUENCE</scope>
    <source>
        <strain evidence="5">EUFUS-Z928</strain>
    </source>
</reference>
<evidence type="ECO:0000256" key="2">
    <source>
        <dbReference type="ARBA" id="ARBA00023136"/>
    </source>
</evidence>
<sequence length="242" mass="26040">MDTSYTSIHRRQQMTAQDNGPESKDSSAEDKLTAASDKADRSDATGATESATSQDGPAPDEASPPTSDARHRWRSARVQAVAAGAFVVALAVLAGLFAYLYIDMREAKTSAENAATQRAQAAQAASDYTTKSLTYSYQNTGAFFTEVKENASDALVKRYDDVEPTLTQIMEQAKVQASGRVLATSVTGSASENRGEYTVLVFATQKTQNVQNPQPSELPTLLKVVVLKTENGWQIQDYGPAE</sequence>
<keyword evidence="4" id="KW-1133">Transmembrane helix</keyword>
<feature type="transmembrane region" description="Helical" evidence="4">
    <location>
        <begin position="80"/>
        <end position="102"/>
    </location>
</feature>
<feature type="compositionally biased region" description="Basic and acidic residues" evidence="3">
    <location>
        <begin position="21"/>
        <end position="43"/>
    </location>
</feature>
<protein>
    <recommendedName>
        <fullName evidence="9">Mce-associated membrane protein</fullName>
    </recommendedName>
</protein>
<evidence type="ECO:0000313" key="6">
    <source>
        <dbReference type="EMBL" id="WFP25037.1"/>
    </source>
</evidence>